<dbReference type="InterPro" id="IPR033694">
    <property type="entry name" value="PGPEP1_Cys_AS"/>
</dbReference>
<dbReference type="InterPro" id="IPR036440">
    <property type="entry name" value="Peptidase_C15-like_sf"/>
</dbReference>
<dbReference type="Proteomes" id="UP000185490">
    <property type="component" value="Chromosome"/>
</dbReference>
<dbReference type="InterPro" id="IPR033693">
    <property type="entry name" value="PGPEP1_Glu_AS"/>
</dbReference>
<keyword evidence="5 9" id="KW-0963">Cytoplasm</keyword>
<dbReference type="HAMAP" id="MF_00417">
    <property type="entry name" value="Pyrrolid_peptidase"/>
    <property type="match status" value="1"/>
</dbReference>
<feature type="active site" evidence="9 11">
    <location>
        <position position="141"/>
    </location>
</feature>
<dbReference type="PRINTS" id="PR00706">
    <property type="entry name" value="PYROGLUPTASE"/>
</dbReference>
<dbReference type="CDD" id="cd00501">
    <property type="entry name" value="Peptidase_C15"/>
    <property type="match status" value="1"/>
</dbReference>
<keyword evidence="13" id="KW-1185">Reference proteome</keyword>
<protein>
    <recommendedName>
        <fullName evidence="9">Pyrrolidone-carboxylate peptidase</fullName>
        <ecNumber evidence="9">3.4.19.3</ecNumber>
    </recommendedName>
    <alternativeName>
        <fullName evidence="9">5-oxoprolyl-peptidase</fullName>
    </alternativeName>
    <alternativeName>
        <fullName evidence="9">Pyroglutamyl-peptidase I</fullName>
        <shortName evidence="9">PGP-I</shortName>
        <shortName evidence="9">Pyrase</shortName>
    </alternativeName>
</protein>
<dbReference type="InterPro" id="IPR016125">
    <property type="entry name" value="Peptidase_C15-like"/>
</dbReference>
<name>A0ABN4UUR0_9BACT</name>
<dbReference type="PANTHER" id="PTHR23402:SF1">
    <property type="entry name" value="PYROGLUTAMYL-PEPTIDASE I"/>
    <property type="match status" value="1"/>
</dbReference>
<dbReference type="EMBL" id="CP007389">
    <property type="protein sequence ID" value="APT73765.1"/>
    <property type="molecule type" value="Genomic_DNA"/>
</dbReference>
<comment type="catalytic activity">
    <reaction evidence="1 9 10">
        <text>Release of an N-terminal pyroglutamyl group from a polypeptide, the second amino acid generally not being Pro.</text>
        <dbReference type="EC" id="3.4.19.3"/>
    </reaction>
</comment>
<accession>A0ABN4UUR0</accession>
<evidence type="ECO:0000256" key="6">
    <source>
        <dbReference type="ARBA" id="ARBA00022670"/>
    </source>
</evidence>
<dbReference type="GO" id="GO:0016920">
    <property type="term" value="F:pyroglutamyl-peptidase activity"/>
    <property type="evidence" value="ECO:0007669"/>
    <property type="project" value="UniProtKB-EC"/>
</dbReference>
<keyword evidence="7 9" id="KW-0378">Hydrolase</keyword>
<dbReference type="PIRSF" id="PIRSF015592">
    <property type="entry name" value="Prld-crbxl_pptds"/>
    <property type="match status" value="1"/>
</dbReference>
<keyword evidence="8 9" id="KW-0788">Thiol protease</keyword>
<dbReference type="NCBIfam" id="NF009676">
    <property type="entry name" value="PRK13197.1"/>
    <property type="match status" value="1"/>
</dbReference>
<evidence type="ECO:0000256" key="8">
    <source>
        <dbReference type="ARBA" id="ARBA00022807"/>
    </source>
</evidence>
<reference evidence="12 13" key="1">
    <citation type="submission" date="2014-02" db="EMBL/GenBank/DDBJ databases">
        <title>Diversity of Thermotogales isolates from hydrothermal vents.</title>
        <authorList>
            <person name="Haverkamp T.H.A."/>
            <person name="Lossouarn J."/>
            <person name="Geslin C."/>
            <person name="Nesbo C.L."/>
        </authorList>
    </citation>
    <scope>NUCLEOTIDE SEQUENCE [LARGE SCALE GENOMIC DNA]</scope>
    <source>
        <strain evidence="12 13">431</strain>
    </source>
</reference>
<evidence type="ECO:0000256" key="10">
    <source>
        <dbReference type="PROSITE-ProRule" id="PRU10076"/>
    </source>
</evidence>
<evidence type="ECO:0000256" key="2">
    <source>
        <dbReference type="ARBA" id="ARBA00002280"/>
    </source>
</evidence>
<dbReference type="EC" id="3.4.19.3" evidence="9"/>
<comment type="subcellular location">
    <subcellularLocation>
        <location evidence="3 9">Cytoplasm</location>
    </subcellularLocation>
</comment>
<feature type="active site" evidence="9 10">
    <location>
        <position position="78"/>
    </location>
</feature>
<comment type="function">
    <text evidence="2 9">Removes 5-oxoproline from various penultimate amino acid residues except L-proline.</text>
</comment>
<dbReference type="InterPro" id="IPR000816">
    <property type="entry name" value="Peptidase_C15"/>
</dbReference>
<feature type="active site" evidence="9">
    <location>
        <position position="165"/>
    </location>
</feature>
<comment type="subunit">
    <text evidence="9">Homotetramer.</text>
</comment>
<dbReference type="Pfam" id="PF01470">
    <property type="entry name" value="Peptidase_C15"/>
    <property type="match status" value="1"/>
</dbReference>
<evidence type="ECO:0000313" key="13">
    <source>
        <dbReference type="Proteomes" id="UP000185490"/>
    </source>
</evidence>
<evidence type="ECO:0000256" key="7">
    <source>
        <dbReference type="ARBA" id="ARBA00022801"/>
    </source>
</evidence>
<comment type="similarity">
    <text evidence="4 9">Belongs to the peptidase C15 family.</text>
</comment>
<dbReference type="RefSeq" id="WP_012056986.1">
    <property type="nucleotide sequence ID" value="NZ_CP007389.1"/>
</dbReference>
<dbReference type="SUPFAM" id="SSF53182">
    <property type="entry name" value="Pyrrolidone carboxyl peptidase (pyroglutamate aminopeptidase)"/>
    <property type="match status" value="1"/>
</dbReference>
<dbReference type="InterPro" id="IPR029762">
    <property type="entry name" value="PGP-I_bact-type"/>
</dbReference>
<evidence type="ECO:0000256" key="3">
    <source>
        <dbReference type="ARBA" id="ARBA00004496"/>
    </source>
</evidence>
<dbReference type="NCBIfam" id="TIGR00504">
    <property type="entry name" value="pyro_pdase"/>
    <property type="match status" value="1"/>
</dbReference>
<dbReference type="PANTHER" id="PTHR23402">
    <property type="entry name" value="PROTEASE FAMILY C15 PYROGLUTAMYL-PEPTIDASE I-RELATED"/>
    <property type="match status" value="1"/>
</dbReference>
<evidence type="ECO:0000256" key="5">
    <source>
        <dbReference type="ARBA" id="ARBA00022490"/>
    </source>
</evidence>
<proteinExistence type="inferred from homology"/>
<gene>
    <name evidence="9" type="primary">pcp</name>
    <name evidence="12" type="ORF">BW47_04110</name>
</gene>
<evidence type="ECO:0000313" key="12">
    <source>
        <dbReference type="EMBL" id="APT73765.1"/>
    </source>
</evidence>
<evidence type="ECO:0000256" key="11">
    <source>
        <dbReference type="PROSITE-ProRule" id="PRU10077"/>
    </source>
</evidence>
<sequence>MKVLVTGFEPFNGETINPSFEAIKMLPDEVEGAKIIKAKLPTVFRKSLCELEELISKENPDIVICVGQAAGRSKISIERVAINIDDAEINDNEGNKPKDEKIFVDGENAYFSNLPIKLMVKTIKEHNIPAEISNSAGTYVCNHVFYGLMYLIDKKFKNLKGGFIHVPFSHNQVLEKKNVPSMSLEDITNGLFYAIKGVLSEK</sequence>
<dbReference type="PROSITE" id="PS01334">
    <property type="entry name" value="PYRASE_CYS"/>
    <property type="match status" value="1"/>
</dbReference>
<dbReference type="Gene3D" id="3.40.630.20">
    <property type="entry name" value="Peptidase C15, pyroglutamyl peptidase I-like"/>
    <property type="match status" value="1"/>
</dbReference>
<keyword evidence="6 9" id="KW-0645">Protease</keyword>
<evidence type="ECO:0000256" key="4">
    <source>
        <dbReference type="ARBA" id="ARBA00006641"/>
    </source>
</evidence>
<organism evidence="12 13">
    <name type="scientific">Thermosipho melanesiensis</name>
    <dbReference type="NCBI Taxonomy" id="46541"/>
    <lineage>
        <taxon>Bacteria</taxon>
        <taxon>Thermotogati</taxon>
        <taxon>Thermotogota</taxon>
        <taxon>Thermotogae</taxon>
        <taxon>Thermotogales</taxon>
        <taxon>Fervidobacteriaceae</taxon>
        <taxon>Thermosipho</taxon>
    </lineage>
</organism>
<evidence type="ECO:0000256" key="1">
    <source>
        <dbReference type="ARBA" id="ARBA00001770"/>
    </source>
</evidence>
<dbReference type="PROSITE" id="PS01333">
    <property type="entry name" value="PYRASE_GLU"/>
    <property type="match status" value="1"/>
</dbReference>
<evidence type="ECO:0000256" key="9">
    <source>
        <dbReference type="HAMAP-Rule" id="MF_00417"/>
    </source>
</evidence>